<evidence type="ECO:0000259" key="6">
    <source>
        <dbReference type="Pfam" id="PF05922"/>
    </source>
</evidence>
<accession>A0A3L6RRV1</accession>
<keyword evidence="8" id="KW-1185">Reference proteome</keyword>
<evidence type="ECO:0000259" key="5">
    <source>
        <dbReference type="Pfam" id="PF03478"/>
    </source>
</evidence>
<evidence type="ECO:0000256" key="2">
    <source>
        <dbReference type="ARBA" id="ARBA00022670"/>
    </source>
</evidence>
<evidence type="ECO:0000256" key="3">
    <source>
        <dbReference type="ARBA" id="ARBA00022729"/>
    </source>
</evidence>
<dbReference type="Gene3D" id="3.40.50.200">
    <property type="entry name" value="Peptidase S8/S53 domain"/>
    <property type="match status" value="1"/>
</dbReference>
<dbReference type="Proteomes" id="UP000275267">
    <property type="component" value="Unassembled WGS sequence"/>
</dbReference>
<evidence type="ECO:0000256" key="4">
    <source>
        <dbReference type="ARBA" id="ARBA00022825"/>
    </source>
</evidence>
<dbReference type="GO" id="GO:0004252">
    <property type="term" value="F:serine-type endopeptidase activity"/>
    <property type="evidence" value="ECO:0007669"/>
    <property type="project" value="InterPro"/>
</dbReference>
<keyword evidence="3" id="KW-0732">Signal</keyword>
<proteinExistence type="inferred from homology"/>
<dbReference type="Pfam" id="PF05922">
    <property type="entry name" value="Inhibitor_I9"/>
    <property type="match status" value="1"/>
</dbReference>
<evidence type="ECO:0000256" key="1">
    <source>
        <dbReference type="ARBA" id="ARBA00011073"/>
    </source>
</evidence>
<dbReference type="InterPro" id="IPR010259">
    <property type="entry name" value="S8pro/Inhibitor_I9"/>
</dbReference>
<dbReference type="InterPro" id="IPR036852">
    <property type="entry name" value="Peptidase_S8/S53_dom_sf"/>
</dbReference>
<dbReference type="InterPro" id="IPR005174">
    <property type="entry name" value="KIB1-4_b-propeller"/>
</dbReference>
<sequence>MGWSKHMVVVATATVTVTSRMSEIVSAANCNGCIYVLGYGGHVSRVDTGAPPPLRLEKVPEASLIYPFIQPCMTTFSTSFNQLVESDGEILLVRTLFGRKLKELEITLCIHSNSFPVIAGFEVYRLDVMERRRASVEALPGDQAVFMSPESSFAVRASETEGCRSNCVYFVSQKPYCFSCRRYGGATTWGVYSMEQKEVLFEQAVTRRGSVVLTPCLLYIVYMGQKMHDDPSAVTASHHDMLASVLGSKDEAQRSMVYTYKHGFSGFAAMLTESQARTVASLPGVITVKANTHYQTHTTRSWDFLGLDHDQSSPSGLLKKAKYGEDIIVGVVDTGIWPESRSFDDSGYGPLPARWRGTCQTGTAFNATSCNRKIIGPR</sequence>
<comment type="similarity">
    <text evidence="1">Belongs to the peptidase S8 family.</text>
</comment>
<dbReference type="FunFam" id="3.30.70.80:FF:000002">
    <property type="entry name" value="Subtilisin-like protease SBT5.3"/>
    <property type="match status" value="1"/>
</dbReference>
<dbReference type="InterPro" id="IPR037045">
    <property type="entry name" value="S8pro/Inhibitor_I9_sf"/>
</dbReference>
<dbReference type="SUPFAM" id="SSF52743">
    <property type="entry name" value="Subtilisin-like"/>
    <property type="match status" value="1"/>
</dbReference>
<keyword evidence="4" id="KW-0378">Hydrolase</keyword>
<dbReference type="Pfam" id="PF03478">
    <property type="entry name" value="Beta-prop_KIB1-4"/>
    <property type="match status" value="1"/>
</dbReference>
<dbReference type="AlphaFoldDB" id="A0A3L6RRV1"/>
<name>A0A3L6RRV1_PANMI</name>
<dbReference type="STRING" id="4540.A0A3L6RRV1"/>
<protein>
    <submittedName>
        <fullName evidence="7">Subtilisin-like protease SBT3.3</fullName>
    </submittedName>
</protein>
<dbReference type="PANTHER" id="PTHR10795">
    <property type="entry name" value="PROPROTEIN CONVERTASE SUBTILISIN/KEXIN"/>
    <property type="match status" value="1"/>
</dbReference>
<keyword evidence="2" id="KW-0645">Protease</keyword>
<feature type="domain" description="KIB1-4 beta-propeller" evidence="5">
    <location>
        <begin position="21"/>
        <end position="192"/>
    </location>
</feature>
<organism evidence="7 8">
    <name type="scientific">Panicum miliaceum</name>
    <name type="common">Proso millet</name>
    <name type="synonym">Broomcorn millet</name>
    <dbReference type="NCBI Taxonomy" id="4540"/>
    <lineage>
        <taxon>Eukaryota</taxon>
        <taxon>Viridiplantae</taxon>
        <taxon>Streptophyta</taxon>
        <taxon>Embryophyta</taxon>
        <taxon>Tracheophyta</taxon>
        <taxon>Spermatophyta</taxon>
        <taxon>Magnoliopsida</taxon>
        <taxon>Liliopsida</taxon>
        <taxon>Poales</taxon>
        <taxon>Poaceae</taxon>
        <taxon>PACMAD clade</taxon>
        <taxon>Panicoideae</taxon>
        <taxon>Panicodae</taxon>
        <taxon>Paniceae</taxon>
        <taxon>Panicinae</taxon>
        <taxon>Panicum</taxon>
        <taxon>Panicum sect. Panicum</taxon>
    </lineage>
</organism>
<reference evidence="8" key="1">
    <citation type="journal article" date="2019" name="Nat. Commun.">
        <title>The genome of broomcorn millet.</title>
        <authorList>
            <person name="Zou C."/>
            <person name="Miki D."/>
            <person name="Li D."/>
            <person name="Tang Q."/>
            <person name="Xiao L."/>
            <person name="Rajput S."/>
            <person name="Deng P."/>
            <person name="Jia W."/>
            <person name="Huang R."/>
            <person name="Zhang M."/>
            <person name="Sun Y."/>
            <person name="Hu J."/>
            <person name="Fu X."/>
            <person name="Schnable P.S."/>
            <person name="Li F."/>
            <person name="Zhang H."/>
            <person name="Feng B."/>
            <person name="Zhu X."/>
            <person name="Liu R."/>
            <person name="Schnable J.C."/>
            <person name="Zhu J.-K."/>
            <person name="Zhang H."/>
        </authorList>
    </citation>
    <scope>NUCLEOTIDE SEQUENCE [LARGE SCALE GENOMIC DNA]</scope>
</reference>
<gene>
    <name evidence="7" type="ORF">C2845_PM11G17910</name>
</gene>
<keyword evidence="4" id="KW-0720">Serine protease</keyword>
<dbReference type="EMBL" id="PQIB02000007">
    <property type="protein sequence ID" value="RLN08498.1"/>
    <property type="molecule type" value="Genomic_DNA"/>
</dbReference>
<dbReference type="GO" id="GO:0006508">
    <property type="term" value="P:proteolysis"/>
    <property type="evidence" value="ECO:0007669"/>
    <property type="project" value="UniProtKB-KW"/>
</dbReference>
<evidence type="ECO:0000313" key="8">
    <source>
        <dbReference type="Proteomes" id="UP000275267"/>
    </source>
</evidence>
<comment type="caution">
    <text evidence="7">The sequence shown here is derived from an EMBL/GenBank/DDBJ whole genome shotgun (WGS) entry which is preliminary data.</text>
</comment>
<dbReference type="InterPro" id="IPR045051">
    <property type="entry name" value="SBT"/>
</dbReference>
<dbReference type="OrthoDB" id="206201at2759"/>
<feature type="domain" description="Inhibitor I9" evidence="6">
    <location>
        <begin position="219"/>
        <end position="297"/>
    </location>
</feature>
<dbReference type="Gene3D" id="3.30.70.80">
    <property type="entry name" value="Peptidase S8 propeptide/proteinase inhibitor I9"/>
    <property type="match status" value="1"/>
</dbReference>
<evidence type="ECO:0000313" key="7">
    <source>
        <dbReference type="EMBL" id="RLN08498.1"/>
    </source>
</evidence>